<dbReference type="Gene3D" id="6.10.140.2220">
    <property type="match status" value="1"/>
</dbReference>
<dbReference type="AlphaFoldDB" id="A0AAD3CMH7"/>
<dbReference type="InterPro" id="IPR031615">
    <property type="entry name" value="Zfn-C6H2"/>
</dbReference>
<name>A0AAD3CMH7_9STRA</name>
<accession>A0AAD3CMH7</accession>
<comment type="similarity">
    <text evidence="1">Belongs to the peptidase M24A family. Methionine aminopeptidase type 1 subfamily.</text>
</comment>
<proteinExistence type="inferred from homology"/>
<reference evidence="3 4" key="1">
    <citation type="journal article" date="2021" name="Sci. Rep.">
        <title>The genome of the diatom Chaetoceros tenuissimus carries an ancient integrated fragment of an extant virus.</title>
        <authorList>
            <person name="Hongo Y."/>
            <person name="Kimura K."/>
            <person name="Takaki Y."/>
            <person name="Yoshida Y."/>
            <person name="Baba S."/>
            <person name="Kobayashi G."/>
            <person name="Nagasaki K."/>
            <person name="Hano T."/>
            <person name="Tomaru Y."/>
        </authorList>
    </citation>
    <scope>NUCLEOTIDE SEQUENCE [LARGE SCALE GENOMIC DNA]</scope>
    <source>
        <strain evidence="3 4">NIES-3715</strain>
    </source>
</reference>
<dbReference type="GO" id="GO:0008270">
    <property type="term" value="F:zinc ion binding"/>
    <property type="evidence" value="ECO:0007669"/>
    <property type="project" value="UniProtKB-KW"/>
</dbReference>
<keyword evidence="4" id="KW-1185">Reference proteome</keyword>
<evidence type="ECO:0000259" key="2">
    <source>
        <dbReference type="PROSITE" id="PS52013"/>
    </source>
</evidence>
<dbReference type="Proteomes" id="UP001054902">
    <property type="component" value="Unassembled WGS sequence"/>
</dbReference>
<comment type="caution">
    <text evidence="3">The sequence shown here is derived from an EMBL/GenBank/DDBJ whole genome shotgun (WGS) entry which is preliminary data.</text>
</comment>
<dbReference type="PROSITE" id="PS52013">
    <property type="entry name" value="ZF_C6H2"/>
    <property type="match status" value="1"/>
</dbReference>
<dbReference type="Pfam" id="PF15801">
    <property type="entry name" value="zf-C6H2"/>
    <property type="match status" value="1"/>
</dbReference>
<keyword evidence="1" id="KW-0479">Metal-binding</keyword>
<sequence length="357" mass="41068">MESSLLQTKCTRCGKLENEIKFQACPICIELKMLPSVYCCQECFRTDWKSHKKKHDEFADIKSERVGGFKSHPAIKMVGTKKYRKDLRKMSEASYSRTLSLISSSMLVMDYNKAETLCQKAIDEFPSYPEPYWQMACILVDQNELNDAMRFTAVCMEKTCRLLLTVEIKTKGSVDGVNLSHAMQRKKFLDVMNKIFYDLKKNVESTNIVEWVVNDKKFMSLWWYYFEIVKDKNCFDGALSLNPESVTSLLQSRRNQTNQKVSSSLSSSPYYDGEWVIAHGLTSSVGKFLNHRVAMVKGDDLNDEGRVAVVFEEGGQIKTLKVENLKRASTVNKKAALLMFLDESEQWNFMMDDFLTS</sequence>
<gene>
    <name evidence="3" type="ORF">CTEN210_03875</name>
</gene>
<dbReference type="SUPFAM" id="SSF48452">
    <property type="entry name" value="TPR-like"/>
    <property type="match status" value="1"/>
</dbReference>
<evidence type="ECO:0000313" key="4">
    <source>
        <dbReference type="Proteomes" id="UP001054902"/>
    </source>
</evidence>
<dbReference type="EMBL" id="BLLK01000023">
    <property type="protein sequence ID" value="GFH47400.1"/>
    <property type="molecule type" value="Genomic_DNA"/>
</dbReference>
<organism evidence="3 4">
    <name type="scientific">Chaetoceros tenuissimus</name>
    <dbReference type="NCBI Taxonomy" id="426638"/>
    <lineage>
        <taxon>Eukaryota</taxon>
        <taxon>Sar</taxon>
        <taxon>Stramenopiles</taxon>
        <taxon>Ochrophyta</taxon>
        <taxon>Bacillariophyta</taxon>
        <taxon>Coscinodiscophyceae</taxon>
        <taxon>Chaetocerotophycidae</taxon>
        <taxon>Chaetocerotales</taxon>
        <taxon>Chaetocerotaceae</taxon>
        <taxon>Chaetoceros</taxon>
    </lineage>
</organism>
<evidence type="ECO:0000313" key="3">
    <source>
        <dbReference type="EMBL" id="GFH47400.1"/>
    </source>
</evidence>
<dbReference type="InterPro" id="IPR011990">
    <property type="entry name" value="TPR-like_helical_dom_sf"/>
</dbReference>
<protein>
    <recommendedName>
        <fullName evidence="2">C6H2-type domain-containing protein</fullName>
    </recommendedName>
</protein>
<keyword evidence="1" id="KW-0862">Zinc</keyword>
<keyword evidence="1" id="KW-0863">Zinc-finger</keyword>
<evidence type="ECO:0000256" key="1">
    <source>
        <dbReference type="PROSITE-ProRule" id="PRU01357"/>
    </source>
</evidence>
<feature type="domain" description="C6H2-type" evidence="2">
    <location>
        <begin position="7"/>
        <end position="62"/>
    </location>
</feature>